<dbReference type="PANTHER" id="PTHR11161">
    <property type="entry name" value="O-ACYLTRANSFERASE"/>
    <property type="match status" value="1"/>
</dbReference>
<feature type="transmembrane region" description="Helical" evidence="2">
    <location>
        <begin position="118"/>
        <end position="137"/>
    </location>
</feature>
<proteinExistence type="predicted"/>
<feature type="non-terminal residue" evidence="4">
    <location>
        <position position="388"/>
    </location>
</feature>
<dbReference type="PANTHER" id="PTHR11161:SF0">
    <property type="entry name" value="O-ACYLTRANSFERASE LIKE PROTEIN"/>
    <property type="match status" value="1"/>
</dbReference>
<dbReference type="EMBL" id="LBMM01002932">
    <property type="protein sequence ID" value="KMQ94164.1"/>
    <property type="molecule type" value="Genomic_DNA"/>
</dbReference>
<feature type="compositionally biased region" description="Low complexity" evidence="1">
    <location>
        <begin position="345"/>
        <end position="370"/>
    </location>
</feature>
<dbReference type="GO" id="GO:0016747">
    <property type="term" value="F:acyltransferase activity, transferring groups other than amino-acyl groups"/>
    <property type="evidence" value="ECO:0007669"/>
    <property type="project" value="InterPro"/>
</dbReference>
<dbReference type="InterPro" id="IPR052728">
    <property type="entry name" value="O2_lipid_transport_reg"/>
</dbReference>
<dbReference type="AlphaFoldDB" id="A0A0J7KV87"/>
<dbReference type="OrthoDB" id="207378at2759"/>
<keyword evidence="2" id="KW-0472">Membrane</keyword>
<accession>A0A0J7KV87</accession>
<protein>
    <submittedName>
        <fullName evidence="4">Nose resistant to fluoxetine protein 6-like protein</fullName>
    </submittedName>
</protein>
<feature type="transmembrane region" description="Helical" evidence="2">
    <location>
        <begin position="15"/>
        <end position="33"/>
    </location>
</feature>
<evidence type="ECO:0000256" key="1">
    <source>
        <dbReference type="SAM" id="MobiDB-lite"/>
    </source>
</evidence>
<feature type="transmembrane region" description="Helical" evidence="2">
    <location>
        <begin position="54"/>
        <end position="72"/>
    </location>
</feature>
<feature type="transmembrane region" description="Helical" evidence="2">
    <location>
        <begin position="223"/>
        <end position="244"/>
    </location>
</feature>
<name>A0A0J7KV87_LASNI</name>
<sequence>MHHDWSNMLVLNGNIVTDTFFLLSSILLSYTELLKKEQDPKRRFNVIRLYIHRYIRMLSPYAMTIGFYATLLDKLGTGPNWDASVGTNKMYCRENWWTNLLYINNFVNVPRMCMSQSWYLATDMQLVWLSPLVLYPMLKFRSCFFIFISIIYFIFSIIVPFVITYLHGLTGTMIYYKDQEDLAQVFVEIYTKVYNRFGPYIIGLGLGYLLYNTRSYKVKLRVWQVICGWLLAILIGFSVIFGPRGMYFEDHVYNELEASFYAGFHRQVFVLSVSWIIFCCMHGYAGRSIRVKERYINADKTRIMALTLALPLIGLDPEHFSALSVKLLKLENEQNSRNSTDSGRASPSTGSESSGISSLALSSEPASAELTPVSSRPETPTKVPYKEK</sequence>
<keyword evidence="2" id="KW-0812">Transmembrane</keyword>
<dbReference type="Proteomes" id="UP000036403">
    <property type="component" value="Unassembled WGS sequence"/>
</dbReference>
<dbReference type="InterPro" id="IPR002656">
    <property type="entry name" value="Acyl_transf_3_dom"/>
</dbReference>
<evidence type="ECO:0000313" key="4">
    <source>
        <dbReference type="EMBL" id="KMQ94164.1"/>
    </source>
</evidence>
<organism evidence="4 5">
    <name type="scientific">Lasius niger</name>
    <name type="common">Black garden ant</name>
    <dbReference type="NCBI Taxonomy" id="67767"/>
    <lineage>
        <taxon>Eukaryota</taxon>
        <taxon>Metazoa</taxon>
        <taxon>Ecdysozoa</taxon>
        <taxon>Arthropoda</taxon>
        <taxon>Hexapoda</taxon>
        <taxon>Insecta</taxon>
        <taxon>Pterygota</taxon>
        <taxon>Neoptera</taxon>
        <taxon>Endopterygota</taxon>
        <taxon>Hymenoptera</taxon>
        <taxon>Apocrita</taxon>
        <taxon>Aculeata</taxon>
        <taxon>Formicoidea</taxon>
        <taxon>Formicidae</taxon>
        <taxon>Formicinae</taxon>
        <taxon>Lasius</taxon>
        <taxon>Lasius</taxon>
    </lineage>
</organism>
<keyword evidence="5" id="KW-1185">Reference proteome</keyword>
<reference evidence="4 5" key="1">
    <citation type="submission" date="2015-04" db="EMBL/GenBank/DDBJ databases">
        <title>Lasius niger genome sequencing.</title>
        <authorList>
            <person name="Konorov E.A."/>
            <person name="Nikitin M.A."/>
            <person name="Kirill M.V."/>
            <person name="Chang P."/>
        </authorList>
    </citation>
    <scope>NUCLEOTIDE SEQUENCE [LARGE SCALE GENOMIC DNA]</scope>
    <source>
        <tissue evidence="4">Whole</tissue>
    </source>
</reference>
<evidence type="ECO:0000256" key="2">
    <source>
        <dbReference type="SAM" id="Phobius"/>
    </source>
</evidence>
<comment type="caution">
    <text evidence="4">The sequence shown here is derived from an EMBL/GenBank/DDBJ whole genome shotgun (WGS) entry which is preliminary data.</text>
</comment>
<evidence type="ECO:0000313" key="5">
    <source>
        <dbReference type="Proteomes" id="UP000036403"/>
    </source>
</evidence>
<feature type="domain" description="Acyltransferase 3" evidence="3">
    <location>
        <begin position="11"/>
        <end position="290"/>
    </location>
</feature>
<feature type="transmembrane region" description="Helical" evidence="2">
    <location>
        <begin position="144"/>
        <end position="166"/>
    </location>
</feature>
<dbReference type="Pfam" id="PF01757">
    <property type="entry name" value="Acyl_transf_3"/>
    <property type="match status" value="1"/>
</dbReference>
<feature type="transmembrane region" description="Helical" evidence="2">
    <location>
        <begin position="193"/>
        <end position="211"/>
    </location>
</feature>
<dbReference type="PaxDb" id="67767-A0A0J7KV87"/>
<feature type="transmembrane region" description="Helical" evidence="2">
    <location>
        <begin position="264"/>
        <end position="285"/>
    </location>
</feature>
<gene>
    <name evidence="4" type="ORF">RF55_5695</name>
</gene>
<keyword evidence="2" id="KW-1133">Transmembrane helix</keyword>
<feature type="region of interest" description="Disordered" evidence="1">
    <location>
        <begin position="334"/>
        <end position="388"/>
    </location>
</feature>
<evidence type="ECO:0000259" key="3">
    <source>
        <dbReference type="Pfam" id="PF01757"/>
    </source>
</evidence>